<keyword evidence="4" id="KW-1185">Reference proteome</keyword>
<proteinExistence type="predicted"/>
<dbReference type="Pfam" id="PF00657">
    <property type="entry name" value="Lipase_GDSL"/>
    <property type="match status" value="1"/>
</dbReference>
<sequence>MAANWMRRTLVVAACATATLLAACGSSTTESAITPDRFITFGDGFSDMGQNGARYTVNDGSINNWTQQIANNYGKSFTPAAAGGTGYAQGNARVTATTDAAGRTTTPSVTQQIDTFLSKGGFAENDLVMINGGISDVIAGMAAVNAGTQTSAQFLTNAATAGKELAAQVRRLSNAGAKHVVVTGTYDLGKSPWAVSINQTTLLSNASTQFNQALLVNIEDLGTTVLYVDLAYYGNVFVGSPSGYGFTDKDNAVCTSVDPNNGIGIGTGRVNSLLCNASTLLPGAAQDKYVFADPVYFSPSAQRQFGTYAYDRLRARW</sequence>
<dbReference type="EMBL" id="FMZC01000004">
    <property type="protein sequence ID" value="SDD14975.1"/>
    <property type="molecule type" value="Genomic_DNA"/>
</dbReference>
<protein>
    <submittedName>
        <fullName evidence="3">Phospholipase/lecithinase/hemolysin</fullName>
    </submittedName>
</protein>
<evidence type="ECO:0000256" key="1">
    <source>
        <dbReference type="ARBA" id="ARBA00022801"/>
    </source>
</evidence>
<name>A0A1G6SFU0_9BURK</name>
<dbReference type="Proteomes" id="UP000198781">
    <property type="component" value="Unassembled WGS sequence"/>
</dbReference>
<reference evidence="3 4" key="1">
    <citation type="submission" date="2016-10" db="EMBL/GenBank/DDBJ databases">
        <authorList>
            <person name="de Groot N.N."/>
        </authorList>
    </citation>
    <scope>NUCLEOTIDE SEQUENCE [LARGE SCALE GENOMIC DNA]</scope>
    <source>
        <strain evidence="3 4">DSM 16619</strain>
    </source>
</reference>
<keyword evidence="2" id="KW-0732">Signal</keyword>
<dbReference type="Gene3D" id="3.40.50.1110">
    <property type="entry name" value="SGNH hydrolase"/>
    <property type="match status" value="1"/>
</dbReference>
<keyword evidence="1" id="KW-0378">Hydrolase</keyword>
<feature type="signal peptide" evidence="2">
    <location>
        <begin position="1"/>
        <end position="22"/>
    </location>
</feature>
<gene>
    <name evidence="3" type="ORF">SAMN05192589_104413</name>
</gene>
<dbReference type="SUPFAM" id="SSF52266">
    <property type="entry name" value="SGNH hydrolase"/>
    <property type="match status" value="1"/>
</dbReference>
<dbReference type="PANTHER" id="PTHR45648">
    <property type="entry name" value="GDSL LIPASE/ACYLHYDROLASE FAMILY PROTEIN (AFU_ORTHOLOGUE AFUA_4G14700)"/>
    <property type="match status" value="1"/>
</dbReference>
<dbReference type="InterPro" id="IPR051058">
    <property type="entry name" value="GDSL_Est/Lipase"/>
</dbReference>
<dbReference type="STRING" id="187868.SAMN05192589_104413"/>
<evidence type="ECO:0000313" key="4">
    <source>
        <dbReference type="Proteomes" id="UP000198781"/>
    </source>
</evidence>
<dbReference type="InterPro" id="IPR036514">
    <property type="entry name" value="SGNH_hydro_sf"/>
</dbReference>
<feature type="chain" id="PRO_5011752456" evidence="2">
    <location>
        <begin position="23"/>
        <end position="317"/>
    </location>
</feature>
<dbReference type="RefSeq" id="WP_092742898.1">
    <property type="nucleotide sequence ID" value="NZ_FMZC01000004.1"/>
</dbReference>
<dbReference type="PANTHER" id="PTHR45648:SF166">
    <property type="entry name" value="OS02G0617400 PROTEIN"/>
    <property type="match status" value="1"/>
</dbReference>
<dbReference type="OrthoDB" id="9148933at2"/>
<dbReference type="InterPro" id="IPR001087">
    <property type="entry name" value="GDSL"/>
</dbReference>
<dbReference type="AlphaFoldDB" id="A0A1G6SFU0"/>
<organism evidence="3 4">
    <name type="scientific">Paracidovorax valerianellae</name>
    <dbReference type="NCBI Taxonomy" id="187868"/>
    <lineage>
        <taxon>Bacteria</taxon>
        <taxon>Pseudomonadati</taxon>
        <taxon>Pseudomonadota</taxon>
        <taxon>Betaproteobacteria</taxon>
        <taxon>Burkholderiales</taxon>
        <taxon>Comamonadaceae</taxon>
        <taxon>Paracidovorax</taxon>
    </lineage>
</organism>
<dbReference type="PROSITE" id="PS51257">
    <property type="entry name" value="PROKAR_LIPOPROTEIN"/>
    <property type="match status" value="1"/>
</dbReference>
<dbReference type="CDD" id="cd01847">
    <property type="entry name" value="Triacylglycerol_lipase_like"/>
    <property type="match status" value="1"/>
</dbReference>
<dbReference type="GO" id="GO:0016788">
    <property type="term" value="F:hydrolase activity, acting on ester bonds"/>
    <property type="evidence" value="ECO:0007669"/>
    <property type="project" value="InterPro"/>
</dbReference>
<evidence type="ECO:0000256" key="2">
    <source>
        <dbReference type="SAM" id="SignalP"/>
    </source>
</evidence>
<accession>A0A1G6SFU0</accession>
<evidence type="ECO:0000313" key="3">
    <source>
        <dbReference type="EMBL" id="SDD14975.1"/>
    </source>
</evidence>